<dbReference type="AlphaFoldDB" id="A0A286UR72"/>
<dbReference type="CDD" id="cd02340">
    <property type="entry name" value="ZZ_NBR1_like"/>
    <property type="match status" value="3"/>
</dbReference>
<feature type="domain" description="ZZ-type" evidence="14">
    <location>
        <begin position="509"/>
        <end position="562"/>
    </location>
</feature>
<evidence type="ECO:0000256" key="13">
    <source>
        <dbReference type="SAM" id="MobiDB-lite"/>
    </source>
</evidence>
<dbReference type="InterPro" id="IPR013783">
    <property type="entry name" value="Ig-like_fold"/>
</dbReference>
<dbReference type="PANTHER" id="PTHR20930">
    <property type="entry name" value="OVARIAN CARCINOMA ANTIGEN CA125-RELATED"/>
    <property type="match status" value="1"/>
</dbReference>
<comment type="function">
    <text evidence="1">Catalyzes an early step in riboflavin biosynthesis, the NADPH-dependent reduction of the ribose side chain of 2,5-diamino-6-ribosylamino-4(3H)-pyrimidinone 5'-phosphate, yielding 2,5-diamino-6-ribitylamino-4(3H)-pyrimidinone 5'-phosphate.</text>
</comment>
<sequence>MLMTHRLRSMHDAILIGIETALNDNPQLNTRLLPEGDGKENIPVPVILDSNLRFRLDSKLVRNFKSGSGKQPIIFTALENSKNSEWEENRRKFERENIKIILIPSVRGKLDLRALCGELYTLGIRSLMVEGGARIIESFLQAGVTKSLIITVCPILVGTEGIGYQLKEFTGLKFLCSEMVGRDSVMAWAVTIMFTVKVTYNGEIRKFSLPSDSFPTYDSIHRQLGRVFLIRGPIYFSKILFVPETGSRIPVGREAHSASQYDELTTPYRDRNWPNGLLRFTVIDEPQRVSPRPNPGNQSQNNQVSSRSSPTFNDISGTTTTQNLFIDPVEYARANEERKAEMRGLLNSFITDLNTLMSPPGDRPISRGERPPSVTTPSTRSASSSNENHSTYSSTPVVDAHRDLPVTDDQNTSEPRIPGAFVSSEQPTPDSNISSDPMHYGISCGSCKNVVKGIRYKCQQCPDFDLCETCVAAQAIDEHIALQLDKDPEGDLHQFSEIRLPLIPKPVVHTGVNCDLCHKRVVGVRHKCIDCSNFDSCDHCITRIKETHPSTHQFVAIEIPGRVIIHTIRGNNDSRPERKLVKHYAQCDFCKSHIIGNRFKCLTCPDFDVCSNCRPTIPAEHPKHTFVIVETPQNLAPCDPDVKKKHYARCDNCNGIICGIRYKCFHLDCDDYDLCARCEALPKSAHPADHPLLKIRDPNTVIPKRLKEVPATPVPRAVVLPEPEPPKCTTAVGVSTDPPSEKADASVSVEIRPETNDASTSTDIAVVEASVATEPMDIIVAPHTTPLEKIIEEKLTDADSNTDTEEINRVEMELSQTSSKSSPVNDSFKDITFQSTFVSNVNVEDGQIFPAGAEFIKCWRLQNSGDVAWPETTRLNFIAGDRMAAFNGAPLSYHVGRIEPGATTDVVAADMKAPEYTGKHTGYWRLADGRKHFGQNIRCEIEVVILSGPSSSRSSLHSSEVIMPRSSPTRGLNIVETSVLAPHMGTSATPSVSDSSSDYDSVDSAMDESDTPSDEETWEASRTQTLQGDSPFFNDQDFVMLDEISTIGDFDLDLD</sequence>
<protein>
    <recommendedName>
        <fullName evidence="4">2,5-diamino-6-ribosylamino-4(3H)-pyrimidinone 5'-phosphate reductase</fullName>
        <ecNumber evidence="3">1.1.1.302</ecNumber>
    </recommendedName>
    <alternativeName>
        <fullName evidence="9">2,5-diamino-6-(5-phospho-D-ribosylamino)pyrimidin-4(3H)-one reductase</fullName>
    </alternativeName>
    <alternativeName>
        <fullName evidence="8">2,5-diamino-6-ribitylamino-4(3H)-pyrimidinone 5'-phosphate synthase</fullName>
    </alternativeName>
</protein>
<feature type="region of interest" description="Disordered" evidence="13">
    <location>
        <begin position="983"/>
        <end position="1032"/>
    </location>
</feature>
<dbReference type="SUPFAM" id="SSF53597">
    <property type="entry name" value="Dihydrofolate reductase-like"/>
    <property type="match status" value="1"/>
</dbReference>
<gene>
    <name evidence="15" type="ORF">PNOK_0199600</name>
</gene>
<dbReference type="EC" id="1.1.1.302" evidence="3"/>
<evidence type="ECO:0000256" key="2">
    <source>
        <dbReference type="ARBA" id="ARBA00009723"/>
    </source>
</evidence>
<dbReference type="GO" id="GO:0008703">
    <property type="term" value="F:5-amino-6-(5-phosphoribosylamino)uracil reductase activity"/>
    <property type="evidence" value="ECO:0007669"/>
    <property type="project" value="InterPro"/>
</dbReference>
<dbReference type="PROSITE" id="PS01357">
    <property type="entry name" value="ZF_ZZ_1"/>
    <property type="match status" value="3"/>
</dbReference>
<keyword evidence="7" id="KW-0862">Zinc</keyword>
<dbReference type="GO" id="GO:0043130">
    <property type="term" value="F:ubiquitin binding"/>
    <property type="evidence" value="ECO:0007669"/>
    <property type="project" value="TreeGrafter"/>
</dbReference>
<proteinExistence type="inferred from homology"/>
<feature type="domain" description="ZZ-type" evidence="14">
    <location>
        <begin position="645"/>
        <end position="700"/>
    </location>
</feature>
<dbReference type="Gene3D" id="3.40.430.10">
    <property type="entry name" value="Dihydrofolate Reductase, subunit A"/>
    <property type="match status" value="1"/>
</dbReference>
<evidence type="ECO:0000256" key="6">
    <source>
        <dbReference type="ARBA" id="ARBA00022771"/>
    </source>
</evidence>
<evidence type="ECO:0000256" key="8">
    <source>
        <dbReference type="ARBA" id="ARBA00030073"/>
    </source>
</evidence>
<feature type="compositionally biased region" description="Low complexity" evidence="13">
    <location>
        <begin position="295"/>
        <end position="310"/>
    </location>
</feature>
<dbReference type="EMBL" id="NBII01000002">
    <property type="protein sequence ID" value="PAV22039.1"/>
    <property type="molecule type" value="Genomic_DNA"/>
</dbReference>
<feature type="region of interest" description="Disordered" evidence="13">
    <location>
        <begin position="286"/>
        <end position="319"/>
    </location>
</feature>
<evidence type="ECO:0000313" key="15">
    <source>
        <dbReference type="EMBL" id="PAV22039.1"/>
    </source>
</evidence>
<dbReference type="Pfam" id="PF16158">
    <property type="entry name" value="N_BRCA1_IG"/>
    <property type="match status" value="1"/>
</dbReference>
<feature type="region of interest" description="Disordered" evidence="13">
    <location>
        <begin position="721"/>
        <end position="747"/>
    </location>
</feature>
<feature type="domain" description="ZZ-type" evidence="14">
    <location>
        <begin position="582"/>
        <end position="634"/>
    </location>
</feature>
<evidence type="ECO:0000256" key="7">
    <source>
        <dbReference type="ARBA" id="ARBA00022833"/>
    </source>
</evidence>
<dbReference type="InterPro" id="IPR002734">
    <property type="entry name" value="RibDG_C"/>
</dbReference>
<feature type="region of interest" description="Disordered" evidence="13">
    <location>
        <begin position="354"/>
        <end position="434"/>
    </location>
</feature>
<dbReference type="InterPro" id="IPR024072">
    <property type="entry name" value="DHFR-like_dom_sf"/>
</dbReference>
<dbReference type="InterPro" id="IPR032350">
    <property type="entry name" value="Nbr1_FW"/>
</dbReference>
<dbReference type="Proteomes" id="UP000217199">
    <property type="component" value="Unassembled WGS sequence"/>
</dbReference>
<evidence type="ECO:0000256" key="3">
    <source>
        <dbReference type="ARBA" id="ARBA00012851"/>
    </source>
</evidence>
<dbReference type="GO" id="GO:0008270">
    <property type="term" value="F:zinc ion binding"/>
    <property type="evidence" value="ECO:0007669"/>
    <property type="project" value="UniProtKB-KW"/>
</dbReference>
<dbReference type="SUPFAM" id="SSF57850">
    <property type="entry name" value="RING/U-box"/>
    <property type="match status" value="4"/>
</dbReference>
<organism evidence="15 16">
    <name type="scientific">Pyrrhoderma noxium</name>
    <dbReference type="NCBI Taxonomy" id="2282107"/>
    <lineage>
        <taxon>Eukaryota</taxon>
        <taxon>Fungi</taxon>
        <taxon>Dikarya</taxon>
        <taxon>Basidiomycota</taxon>
        <taxon>Agaricomycotina</taxon>
        <taxon>Agaricomycetes</taxon>
        <taxon>Hymenochaetales</taxon>
        <taxon>Hymenochaetaceae</taxon>
        <taxon>Pyrrhoderma</taxon>
    </lineage>
</organism>
<feature type="compositionally biased region" description="Acidic residues" evidence="13">
    <location>
        <begin position="1005"/>
        <end position="1018"/>
    </location>
</feature>
<dbReference type="STRING" id="2282107.A0A286UR72"/>
<feature type="compositionally biased region" description="Low complexity" evidence="13">
    <location>
        <begin position="991"/>
        <end position="1004"/>
    </location>
</feature>
<keyword evidence="16" id="KW-1185">Reference proteome</keyword>
<dbReference type="PANTHER" id="PTHR20930:SF0">
    <property type="entry name" value="PROTEIN ILRUN"/>
    <property type="match status" value="1"/>
</dbReference>
<dbReference type="GO" id="GO:0016236">
    <property type="term" value="P:macroautophagy"/>
    <property type="evidence" value="ECO:0007669"/>
    <property type="project" value="TreeGrafter"/>
</dbReference>
<dbReference type="Gene3D" id="2.60.40.10">
    <property type="entry name" value="Immunoglobulins"/>
    <property type="match status" value="1"/>
</dbReference>
<dbReference type="OrthoDB" id="661148at2759"/>
<evidence type="ECO:0000313" key="16">
    <source>
        <dbReference type="Proteomes" id="UP000217199"/>
    </source>
</evidence>
<evidence type="ECO:0000256" key="4">
    <source>
        <dbReference type="ARBA" id="ARBA00015035"/>
    </source>
</evidence>
<dbReference type="InterPro" id="IPR000433">
    <property type="entry name" value="Znf_ZZ"/>
</dbReference>
<evidence type="ECO:0000256" key="12">
    <source>
        <dbReference type="PROSITE-ProRule" id="PRU00228"/>
    </source>
</evidence>
<keyword evidence="5" id="KW-0479">Metal-binding</keyword>
<dbReference type="Pfam" id="PF00569">
    <property type="entry name" value="ZZ"/>
    <property type="match status" value="4"/>
</dbReference>
<dbReference type="Gene3D" id="3.30.60.90">
    <property type="match status" value="4"/>
</dbReference>
<accession>A0A286UR72</accession>
<evidence type="ECO:0000259" key="14">
    <source>
        <dbReference type="PROSITE" id="PS50135"/>
    </source>
</evidence>
<comment type="catalytic activity">
    <reaction evidence="10">
        <text>2,5-diamino-6-(1-D-ribitylamino)pyrimidin-4(3H)-one 5'-phosphate + NAD(+) = 2,5-diamino-6-(1-D-ribosylamino)pyrimidin-4(3H)-one 5'-phosphate + NADH + H(+)</text>
        <dbReference type="Rhea" id="RHEA:27274"/>
        <dbReference type="ChEBI" id="CHEBI:15378"/>
        <dbReference type="ChEBI" id="CHEBI:57540"/>
        <dbReference type="ChEBI" id="CHEBI:57945"/>
        <dbReference type="ChEBI" id="CHEBI:58890"/>
        <dbReference type="ChEBI" id="CHEBI:59545"/>
        <dbReference type="EC" id="1.1.1.302"/>
    </reaction>
</comment>
<dbReference type="CDD" id="cd02249">
    <property type="entry name" value="ZZ"/>
    <property type="match status" value="1"/>
</dbReference>
<dbReference type="GO" id="GO:0009231">
    <property type="term" value="P:riboflavin biosynthetic process"/>
    <property type="evidence" value="ECO:0007669"/>
    <property type="project" value="InterPro"/>
</dbReference>
<feature type="compositionally biased region" description="Low complexity" evidence="13">
    <location>
        <begin position="373"/>
        <end position="395"/>
    </location>
</feature>
<dbReference type="CDD" id="cd14947">
    <property type="entry name" value="NBR1_like"/>
    <property type="match status" value="1"/>
</dbReference>
<feature type="compositionally biased region" description="Polar residues" evidence="13">
    <location>
        <begin position="423"/>
        <end position="434"/>
    </location>
</feature>
<dbReference type="InParanoid" id="A0A286UR72"/>
<evidence type="ECO:0000256" key="1">
    <source>
        <dbReference type="ARBA" id="ARBA00003555"/>
    </source>
</evidence>
<name>A0A286UR72_9AGAM</name>
<dbReference type="PROSITE" id="PS50135">
    <property type="entry name" value="ZF_ZZ_2"/>
    <property type="match status" value="4"/>
</dbReference>
<comment type="catalytic activity">
    <reaction evidence="11">
        <text>2,5-diamino-6-(1-D-ribitylamino)pyrimidin-4(3H)-one 5'-phosphate + NADP(+) = 2,5-diamino-6-(1-D-ribosylamino)pyrimidin-4(3H)-one 5'-phosphate + NADPH + H(+)</text>
        <dbReference type="Rhea" id="RHEA:27278"/>
        <dbReference type="ChEBI" id="CHEBI:15378"/>
        <dbReference type="ChEBI" id="CHEBI:57783"/>
        <dbReference type="ChEBI" id="CHEBI:58349"/>
        <dbReference type="ChEBI" id="CHEBI:58890"/>
        <dbReference type="ChEBI" id="CHEBI:59545"/>
        <dbReference type="EC" id="1.1.1.302"/>
    </reaction>
</comment>
<evidence type="ECO:0000256" key="11">
    <source>
        <dbReference type="ARBA" id="ARBA00049020"/>
    </source>
</evidence>
<comment type="caution">
    <text evidence="15">The sequence shown here is derived from an EMBL/GenBank/DDBJ whole genome shotgun (WGS) entry which is preliminary data.</text>
</comment>
<reference evidence="15 16" key="1">
    <citation type="journal article" date="2017" name="Mol. Ecol.">
        <title>Comparative and population genomic landscape of Phellinus noxius: A hypervariable fungus causing root rot in trees.</title>
        <authorList>
            <person name="Chung C.L."/>
            <person name="Lee T.J."/>
            <person name="Akiba M."/>
            <person name="Lee H.H."/>
            <person name="Kuo T.H."/>
            <person name="Liu D."/>
            <person name="Ke H.M."/>
            <person name="Yokoi T."/>
            <person name="Roa M.B."/>
            <person name="Lu M.J."/>
            <person name="Chang Y.Y."/>
            <person name="Ann P.J."/>
            <person name="Tsai J.N."/>
            <person name="Chen C.Y."/>
            <person name="Tzean S.S."/>
            <person name="Ota Y."/>
            <person name="Hattori T."/>
            <person name="Sahashi N."/>
            <person name="Liou R.F."/>
            <person name="Kikuchi T."/>
            <person name="Tsai I.J."/>
        </authorList>
    </citation>
    <scope>NUCLEOTIDE SEQUENCE [LARGE SCALE GENOMIC DNA]</scope>
    <source>
        <strain evidence="15 16">FFPRI411160</strain>
    </source>
</reference>
<feature type="domain" description="ZZ-type" evidence="14">
    <location>
        <begin position="439"/>
        <end position="503"/>
    </location>
</feature>
<dbReference type="SMART" id="SM00291">
    <property type="entry name" value="ZnF_ZZ"/>
    <property type="match status" value="4"/>
</dbReference>
<comment type="similarity">
    <text evidence="2">Belongs to the HTP reductase family.</text>
</comment>
<evidence type="ECO:0000256" key="10">
    <source>
        <dbReference type="ARBA" id="ARBA00047550"/>
    </source>
</evidence>
<dbReference type="GO" id="GO:0000407">
    <property type="term" value="C:phagophore assembly site"/>
    <property type="evidence" value="ECO:0007669"/>
    <property type="project" value="TreeGrafter"/>
</dbReference>
<dbReference type="InterPro" id="IPR043145">
    <property type="entry name" value="Znf_ZZ_sf"/>
</dbReference>
<keyword evidence="6 12" id="KW-0863">Zinc-finger</keyword>
<evidence type="ECO:0000256" key="9">
    <source>
        <dbReference type="ARBA" id="ARBA00031630"/>
    </source>
</evidence>
<evidence type="ECO:0000256" key="5">
    <source>
        <dbReference type="ARBA" id="ARBA00022723"/>
    </source>
</evidence>
<dbReference type="Pfam" id="PF01872">
    <property type="entry name" value="RibD_C"/>
    <property type="match status" value="1"/>
</dbReference>